<sequence length="130" mass="14688">MTNDTTTHKNREPIVYTCQLTGCSLLATTHTANGHHFCDLHTDLHERLKTLRAAPKGNLEVRILPSTGTRIALTTEEKLTFARLGLDGQDAASRMTREILSPIFCEIEEMKGIRKYLQAVKKRLEREGIQ</sequence>
<accession>A0A0F9K3J4</accession>
<organism evidence="1">
    <name type="scientific">marine sediment metagenome</name>
    <dbReference type="NCBI Taxonomy" id="412755"/>
    <lineage>
        <taxon>unclassified sequences</taxon>
        <taxon>metagenomes</taxon>
        <taxon>ecological metagenomes</taxon>
    </lineage>
</organism>
<evidence type="ECO:0000313" key="1">
    <source>
        <dbReference type="EMBL" id="KKM76664.1"/>
    </source>
</evidence>
<dbReference type="EMBL" id="LAZR01008769">
    <property type="protein sequence ID" value="KKM76664.1"/>
    <property type="molecule type" value="Genomic_DNA"/>
</dbReference>
<dbReference type="AlphaFoldDB" id="A0A0F9K3J4"/>
<gene>
    <name evidence="1" type="ORF">LCGC14_1377880</name>
</gene>
<reference evidence="1" key="1">
    <citation type="journal article" date="2015" name="Nature">
        <title>Complex archaea that bridge the gap between prokaryotes and eukaryotes.</title>
        <authorList>
            <person name="Spang A."/>
            <person name="Saw J.H."/>
            <person name="Jorgensen S.L."/>
            <person name="Zaremba-Niedzwiedzka K."/>
            <person name="Martijn J."/>
            <person name="Lind A.E."/>
            <person name="van Eijk R."/>
            <person name="Schleper C."/>
            <person name="Guy L."/>
            <person name="Ettema T.J."/>
        </authorList>
    </citation>
    <scope>NUCLEOTIDE SEQUENCE</scope>
</reference>
<protein>
    <submittedName>
        <fullName evidence="1">Uncharacterized protein</fullName>
    </submittedName>
</protein>
<proteinExistence type="predicted"/>
<comment type="caution">
    <text evidence="1">The sequence shown here is derived from an EMBL/GenBank/DDBJ whole genome shotgun (WGS) entry which is preliminary data.</text>
</comment>
<name>A0A0F9K3J4_9ZZZZ</name>